<keyword evidence="3" id="KW-1185">Reference proteome</keyword>
<evidence type="ECO:0008006" key="4">
    <source>
        <dbReference type="Google" id="ProtNLM"/>
    </source>
</evidence>
<feature type="chain" id="PRO_5047464934" description="Lipoprotein" evidence="1">
    <location>
        <begin position="20"/>
        <end position="207"/>
    </location>
</feature>
<name>A0ABX0FQP1_9BURK</name>
<accession>A0ABX0FQP1</accession>
<evidence type="ECO:0000313" key="2">
    <source>
        <dbReference type="EMBL" id="NGZ86961.1"/>
    </source>
</evidence>
<keyword evidence="1" id="KW-0732">Signal</keyword>
<feature type="signal peptide" evidence="1">
    <location>
        <begin position="1"/>
        <end position="19"/>
    </location>
</feature>
<evidence type="ECO:0000313" key="3">
    <source>
        <dbReference type="Proteomes" id="UP000666369"/>
    </source>
</evidence>
<proteinExistence type="predicted"/>
<dbReference type="EMBL" id="JAADJT010000010">
    <property type="protein sequence ID" value="NGZ86961.1"/>
    <property type="molecule type" value="Genomic_DNA"/>
</dbReference>
<organism evidence="2 3">
    <name type="scientific">Duganella aceris</name>
    <dbReference type="NCBI Taxonomy" id="2703883"/>
    <lineage>
        <taxon>Bacteria</taxon>
        <taxon>Pseudomonadati</taxon>
        <taxon>Pseudomonadota</taxon>
        <taxon>Betaproteobacteria</taxon>
        <taxon>Burkholderiales</taxon>
        <taxon>Oxalobacteraceae</taxon>
        <taxon>Telluria group</taxon>
        <taxon>Duganella</taxon>
    </lineage>
</organism>
<dbReference type="Proteomes" id="UP000666369">
    <property type="component" value="Unassembled WGS sequence"/>
</dbReference>
<dbReference type="RefSeq" id="WP_166106788.1">
    <property type="nucleotide sequence ID" value="NZ_JAADJT010000010.1"/>
</dbReference>
<comment type="caution">
    <text evidence="2">The sequence shown here is derived from an EMBL/GenBank/DDBJ whole genome shotgun (WGS) entry which is preliminary data.</text>
</comment>
<sequence>MKLSYAGAGVALILAATLAACGGKAQFTLQGTVDNLRNSGLVLANGNDTVSVPAGATSFTFPQQIDYGTTYNITVKTDPAHMNCQIGGGSGSAGHTVTIQAQVVCNQNTYTLGGLFTGLTAAADGTARTVTLLNGSTGGAVTISSASGTLGAGDFVFGTQVADGQSYGVTVVKPDVANGLTCTVANGTGVMHEAAVSNLILTCVPTP</sequence>
<gene>
    <name evidence="2" type="ORF">GW587_22195</name>
</gene>
<protein>
    <recommendedName>
        <fullName evidence="4">Lipoprotein</fullName>
    </recommendedName>
</protein>
<reference evidence="3" key="1">
    <citation type="submission" date="2023-07" db="EMBL/GenBank/DDBJ databases">
        <title>Duganella aceri sp. nov., isolated from tree sap.</title>
        <authorList>
            <person name="Kim I.S."/>
        </authorList>
    </citation>
    <scope>NUCLEOTIDE SEQUENCE [LARGE SCALE GENOMIC DNA]</scope>
    <source>
        <strain evidence="3">SAP-35</strain>
    </source>
</reference>
<evidence type="ECO:0000256" key="1">
    <source>
        <dbReference type="SAM" id="SignalP"/>
    </source>
</evidence>
<dbReference type="PROSITE" id="PS51257">
    <property type="entry name" value="PROKAR_LIPOPROTEIN"/>
    <property type="match status" value="1"/>
</dbReference>